<feature type="region of interest" description="Disordered" evidence="1">
    <location>
        <begin position="1"/>
        <end position="25"/>
    </location>
</feature>
<dbReference type="SUPFAM" id="SSF53092">
    <property type="entry name" value="Creatinase/prolidase N-terminal domain"/>
    <property type="match status" value="1"/>
</dbReference>
<accession>A0ABR1V6M0</accession>
<dbReference type="InterPro" id="IPR029149">
    <property type="entry name" value="Creatin/AminoP/Spt16_N"/>
</dbReference>
<comment type="caution">
    <text evidence="4">The sequence shown here is derived from an EMBL/GenBank/DDBJ whole genome shotgun (WGS) entry which is preliminary data.</text>
</comment>
<dbReference type="SUPFAM" id="SSF55920">
    <property type="entry name" value="Creatinase/aminopeptidase"/>
    <property type="match status" value="1"/>
</dbReference>
<gene>
    <name evidence="4" type="ORF">PG997_013596</name>
</gene>
<dbReference type="Gene3D" id="3.40.350.10">
    <property type="entry name" value="Creatinase/prolidase N-terminal domain"/>
    <property type="match status" value="1"/>
</dbReference>
<keyword evidence="5" id="KW-1185">Reference proteome</keyword>
<dbReference type="InterPro" id="IPR000994">
    <property type="entry name" value="Pept_M24"/>
</dbReference>
<dbReference type="InterPro" id="IPR050659">
    <property type="entry name" value="Peptidase_M24B"/>
</dbReference>
<keyword evidence="2" id="KW-1133">Transmembrane helix</keyword>
<dbReference type="Pfam" id="PF00557">
    <property type="entry name" value="Peptidase_M24"/>
    <property type="match status" value="2"/>
</dbReference>
<keyword evidence="2" id="KW-0812">Transmembrane</keyword>
<dbReference type="RefSeq" id="XP_066663602.1">
    <property type="nucleotide sequence ID" value="XM_066817910.1"/>
</dbReference>
<feature type="transmembrane region" description="Helical" evidence="2">
    <location>
        <begin position="34"/>
        <end position="52"/>
    </location>
</feature>
<dbReference type="PANTHER" id="PTHR46112">
    <property type="entry name" value="AMINOPEPTIDASE"/>
    <property type="match status" value="1"/>
</dbReference>
<reference evidence="4 5" key="1">
    <citation type="submission" date="2023-01" db="EMBL/GenBank/DDBJ databases">
        <title>Analysis of 21 Apiospora genomes using comparative genomics revels a genus with tremendous synthesis potential of carbohydrate active enzymes and secondary metabolites.</title>
        <authorList>
            <person name="Sorensen T."/>
        </authorList>
    </citation>
    <scope>NUCLEOTIDE SEQUENCE [LARGE SCALE GENOMIC DNA]</scope>
    <source>
        <strain evidence="4 5">CBS 114990</strain>
    </source>
</reference>
<evidence type="ECO:0000256" key="2">
    <source>
        <dbReference type="SAM" id="Phobius"/>
    </source>
</evidence>
<dbReference type="PANTHER" id="PTHR46112:SF2">
    <property type="entry name" value="XAA-PRO AMINOPEPTIDASE P-RELATED"/>
    <property type="match status" value="1"/>
</dbReference>
<protein>
    <submittedName>
        <fullName evidence="4">Creatinase/aminopeptidase</fullName>
    </submittedName>
</protein>
<dbReference type="Proteomes" id="UP001433268">
    <property type="component" value="Unassembled WGS sequence"/>
</dbReference>
<name>A0ABR1V6M0_9PEZI</name>
<feature type="domain" description="Peptidase M24" evidence="3">
    <location>
        <begin position="271"/>
        <end position="378"/>
    </location>
</feature>
<proteinExistence type="predicted"/>
<dbReference type="GeneID" id="92050970"/>
<keyword evidence="2" id="KW-0472">Membrane</keyword>
<sequence>MEFEKLQHAAAHSQPPDVSMAKLTKDRQQTTHRLTRALLLSVVFLTFIWALGNGVPFSSQQQSKGPDVAKVQQCAIDNFHSDLSFLDPAVPIKADEFLERRDRLARALVASGVDAFVLEPGYTFQYYGNISQVDWEPWEPEERPFLMLVLPQTLETGEVVAKTAFLAPHFEEGRVRMLGIPSRDGAELDIVVWEEHWDPYATLMESHLFKQKKTTKEDGEEATHAPPKLMMDEEIRDFIARGLAATGFETVGLSPEAELVRQIKSPAEVELLRAVNTGTVMAVRAMRPCLVPGLTEDEVRDVLDAALLSVGFGLFFDIVLFEEHGALPHGGVRYWGDEADGGEHGDNPIVDHLPRAHYLGYSSDICRSFFIDPPKQQSSWLDRLNSFLPSCMGSSLFRRNDGTDLSSSSSPELRAEKFKVWDIVLEAQSAAAAAFMPNHTAAGVDIAARTIIEEAGYGYGFTHRLGHGIGIKAHESPYLNKWNKKVLLQPGMTFTNEPGIYLEGKFGVRHEDIYLVKEEGEAELLTGRRATGPYDP</sequence>
<dbReference type="Gene3D" id="3.90.230.10">
    <property type="entry name" value="Creatinase/methionine aminopeptidase superfamily"/>
    <property type="match status" value="2"/>
</dbReference>
<evidence type="ECO:0000313" key="4">
    <source>
        <dbReference type="EMBL" id="KAK8066849.1"/>
    </source>
</evidence>
<dbReference type="InterPro" id="IPR036005">
    <property type="entry name" value="Creatinase/aminopeptidase-like"/>
</dbReference>
<evidence type="ECO:0000259" key="3">
    <source>
        <dbReference type="Pfam" id="PF00557"/>
    </source>
</evidence>
<dbReference type="EMBL" id="JAQQWN010000009">
    <property type="protein sequence ID" value="KAK8066849.1"/>
    <property type="molecule type" value="Genomic_DNA"/>
</dbReference>
<feature type="domain" description="Peptidase M24" evidence="3">
    <location>
        <begin position="417"/>
        <end position="518"/>
    </location>
</feature>
<evidence type="ECO:0000256" key="1">
    <source>
        <dbReference type="SAM" id="MobiDB-lite"/>
    </source>
</evidence>
<organism evidence="4 5">
    <name type="scientific">Apiospora hydei</name>
    <dbReference type="NCBI Taxonomy" id="1337664"/>
    <lineage>
        <taxon>Eukaryota</taxon>
        <taxon>Fungi</taxon>
        <taxon>Dikarya</taxon>
        <taxon>Ascomycota</taxon>
        <taxon>Pezizomycotina</taxon>
        <taxon>Sordariomycetes</taxon>
        <taxon>Xylariomycetidae</taxon>
        <taxon>Amphisphaeriales</taxon>
        <taxon>Apiosporaceae</taxon>
        <taxon>Apiospora</taxon>
    </lineage>
</organism>
<evidence type="ECO:0000313" key="5">
    <source>
        <dbReference type="Proteomes" id="UP001433268"/>
    </source>
</evidence>